<protein>
    <submittedName>
        <fullName evidence="2">Uncharacterized protein</fullName>
    </submittedName>
</protein>
<evidence type="ECO:0000313" key="2">
    <source>
        <dbReference type="EMBL" id="GAA0461654.1"/>
    </source>
</evidence>
<dbReference type="EMBL" id="BAAAHB010000021">
    <property type="protein sequence ID" value="GAA0461654.1"/>
    <property type="molecule type" value="Genomic_DNA"/>
</dbReference>
<evidence type="ECO:0000313" key="3">
    <source>
        <dbReference type="Proteomes" id="UP001499895"/>
    </source>
</evidence>
<proteinExistence type="predicted"/>
<name>A0ABN0ZWT8_9ACTN</name>
<sequence>MGKVQHETGPQGALACPVCKQPLAMTVKRRHKTLGIFVPVWTPSPCHNPDCPEYLEEPEITEDTRRRND</sequence>
<comment type="caution">
    <text evidence="2">The sequence shown here is derived from an EMBL/GenBank/DDBJ whole genome shotgun (WGS) entry which is preliminary data.</text>
</comment>
<dbReference type="RefSeq" id="WP_344089646.1">
    <property type="nucleotide sequence ID" value="NZ_BAAAHB010000021.1"/>
</dbReference>
<feature type="region of interest" description="Disordered" evidence="1">
    <location>
        <begin position="46"/>
        <end position="69"/>
    </location>
</feature>
<evidence type="ECO:0000256" key="1">
    <source>
        <dbReference type="SAM" id="MobiDB-lite"/>
    </source>
</evidence>
<reference evidence="2 3" key="1">
    <citation type="journal article" date="2019" name="Int. J. Syst. Evol. Microbiol.">
        <title>The Global Catalogue of Microorganisms (GCM) 10K type strain sequencing project: providing services to taxonomists for standard genome sequencing and annotation.</title>
        <authorList>
            <consortium name="The Broad Institute Genomics Platform"/>
            <consortium name="The Broad Institute Genome Sequencing Center for Infectious Disease"/>
            <person name="Wu L."/>
            <person name="Ma J."/>
        </authorList>
    </citation>
    <scope>NUCLEOTIDE SEQUENCE [LARGE SCALE GENOMIC DNA]</scope>
    <source>
        <strain evidence="2 3">JCM 10649</strain>
    </source>
</reference>
<gene>
    <name evidence="2" type="ORF">GCM10009544_25210</name>
</gene>
<dbReference type="Proteomes" id="UP001499895">
    <property type="component" value="Unassembled WGS sequence"/>
</dbReference>
<accession>A0ABN0ZWT8</accession>
<organism evidence="2 3">
    <name type="scientific">Streptomyces stramineus</name>
    <dbReference type="NCBI Taxonomy" id="173861"/>
    <lineage>
        <taxon>Bacteria</taxon>
        <taxon>Bacillati</taxon>
        <taxon>Actinomycetota</taxon>
        <taxon>Actinomycetes</taxon>
        <taxon>Kitasatosporales</taxon>
        <taxon>Streptomycetaceae</taxon>
        <taxon>Streptomyces</taxon>
    </lineage>
</organism>
<keyword evidence="3" id="KW-1185">Reference proteome</keyword>